<keyword evidence="2" id="KW-1185">Reference proteome</keyword>
<dbReference type="AlphaFoldDB" id="A0A1G8IYV8"/>
<reference evidence="2" key="1">
    <citation type="submission" date="2016-10" db="EMBL/GenBank/DDBJ databases">
        <authorList>
            <person name="Varghese N."/>
            <person name="Submissions S."/>
        </authorList>
    </citation>
    <scope>NUCLEOTIDE SEQUENCE [LARGE SCALE GENOMIC DNA]</scope>
    <source>
        <strain evidence="2">DSM 17071</strain>
    </source>
</reference>
<protein>
    <submittedName>
        <fullName evidence="1">Uncharacterized protein</fullName>
    </submittedName>
</protein>
<name>A0A1G8IYV8_9FLAO</name>
<dbReference type="RefSeq" id="WP_089857451.1">
    <property type="nucleotide sequence ID" value="NZ_FNDW01000005.1"/>
</dbReference>
<dbReference type="STRING" id="311334.SAMN05421846_105140"/>
<sequence>MNTKKELEKKDWHYYVYEENNNITLSVPIPKPAPGFDVIHTLSDYEKEKYLQIGIKALEERIQDMNDNFYNYQMNSWR</sequence>
<dbReference type="EMBL" id="FNDW01000005">
    <property type="protein sequence ID" value="SDI23620.1"/>
    <property type="molecule type" value="Genomic_DNA"/>
</dbReference>
<gene>
    <name evidence="1" type="ORF">SAMN05421846_105140</name>
</gene>
<dbReference type="Proteomes" id="UP000198869">
    <property type="component" value="Unassembled WGS sequence"/>
</dbReference>
<dbReference type="OrthoDB" id="1269134at2"/>
<accession>A0A1G8IYV8</accession>
<evidence type="ECO:0000313" key="1">
    <source>
        <dbReference type="EMBL" id="SDI23620.1"/>
    </source>
</evidence>
<organism evidence="1 2">
    <name type="scientific">Chryseobacterium taeanense</name>
    <dbReference type="NCBI Taxonomy" id="311334"/>
    <lineage>
        <taxon>Bacteria</taxon>
        <taxon>Pseudomonadati</taxon>
        <taxon>Bacteroidota</taxon>
        <taxon>Flavobacteriia</taxon>
        <taxon>Flavobacteriales</taxon>
        <taxon>Weeksellaceae</taxon>
        <taxon>Chryseobacterium group</taxon>
        <taxon>Chryseobacterium</taxon>
    </lineage>
</organism>
<proteinExistence type="predicted"/>
<evidence type="ECO:0000313" key="2">
    <source>
        <dbReference type="Proteomes" id="UP000198869"/>
    </source>
</evidence>